<dbReference type="OrthoDB" id="414698at2759"/>
<sequence length="278" mass="31756">MTLQNFTLDRSIFNRELYTRINDLWFADIANDASAGSVPALKKWFGMGSEAEKTAFDDQCSTVARKALDSISPQKLTLPPFESHEADEQIATSLSGPLLQEVKQAQEQSEKDGADTLLALTLLLDQMPRNLFRTQDTLPLVYNHYDRLSLALCKSSMWLSPVPSDYSGYALRPVKQQWYYLPLIHSESLSDHERWDKLYQDQRSRVVDAGYDGAVQYLKAGYDSEQKHVEAIRRFGRYPHRNECLGRETTPAEEEYLATAETFGVKQSKKKETTKDEL</sequence>
<dbReference type="Gene3D" id="1.20.58.320">
    <property type="entry name" value="TPR-like"/>
    <property type="match status" value="1"/>
</dbReference>
<dbReference type="EMBL" id="CP051141">
    <property type="protein sequence ID" value="QIW99658.1"/>
    <property type="molecule type" value="Genomic_DNA"/>
</dbReference>
<dbReference type="AlphaFoldDB" id="A0A6H0XYG1"/>
<dbReference type="Proteomes" id="UP000503462">
    <property type="component" value="Chromosome 3"/>
</dbReference>
<dbReference type="Gene3D" id="1.25.40.10">
    <property type="entry name" value="Tetratricopeptide repeat domain"/>
    <property type="match status" value="1"/>
</dbReference>
<name>A0A6H0XYG1_9PEZI</name>
<evidence type="ECO:0008006" key="3">
    <source>
        <dbReference type="Google" id="ProtNLM"/>
    </source>
</evidence>
<dbReference type="SUPFAM" id="SSF48452">
    <property type="entry name" value="TPR-like"/>
    <property type="match status" value="1"/>
</dbReference>
<evidence type="ECO:0000313" key="1">
    <source>
        <dbReference type="EMBL" id="QIW99658.1"/>
    </source>
</evidence>
<keyword evidence="2" id="KW-1185">Reference proteome</keyword>
<evidence type="ECO:0000313" key="2">
    <source>
        <dbReference type="Proteomes" id="UP000503462"/>
    </source>
</evidence>
<dbReference type="Pfam" id="PF06041">
    <property type="entry name" value="DUF924"/>
    <property type="match status" value="1"/>
</dbReference>
<organism evidence="1 2">
    <name type="scientific">Peltaster fructicola</name>
    <dbReference type="NCBI Taxonomy" id="286661"/>
    <lineage>
        <taxon>Eukaryota</taxon>
        <taxon>Fungi</taxon>
        <taxon>Dikarya</taxon>
        <taxon>Ascomycota</taxon>
        <taxon>Pezizomycotina</taxon>
        <taxon>Dothideomycetes</taxon>
        <taxon>Dothideomycetes incertae sedis</taxon>
        <taxon>Peltaster</taxon>
    </lineage>
</organism>
<protein>
    <recommendedName>
        <fullName evidence="3">DUF924-domain-containing protein</fullName>
    </recommendedName>
</protein>
<dbReference type="InterPro" id="IPR011990">
    <property type="entry name" value="TPR-like_helical_dom_sf"/>
</dbReference>
<proteinExistence type="predicted"/>
<gene>
    <name evidence="1" type="ORF">AMS68_005176</name>
</gene>
<dbReference type="InterPro" id="IPR010323">
    <property type="entry name" value="DUF924"/>
</dbReference>
<reference evidence="1 2" key="1">
    <citation type="journal article" date="2016" name="Sci. Rep.">
        <title>Peltaster fructicola genome reveals evolution from an invasive phytopathogen to an ectophytic parasite.</title>
        <authorList>
            <person name="Xu C."/>
            <person name="Chen H."/>
            <person name="Gleason M.L."/>
            <person name="Xu J.R."/>
            <person name="Liu H."/>
            <person name="Zhang R."/>
            <person name="Sun G."/>
        </authorList>
    </citation>
    <scope>NUCLEOTIDE SEQUENCE [LARGE SCALE GENOMIC DNA]</scope>
    <source>
        <strain evidence="1 2">LNHT1506</strain>
    </source>
</reference>
<accession>A0A6H0XYG1</accession>